<dbReference type="Pfam" id="PF14559">
    <property type="entry name" value="TPR_19"/>
    <property type="match status" value="1"/>
</dbReference>
<sequence>MALFLALGQAVSAQSLPDSPPSSARVNDPLLDIAPEPERGWKGLARALDVLAPSVDTSLPLSAAEVSQRISTLIAQGRHADALQAIEKQLAQREDRGEPGANVQLLFLKARALSASGDHNGAISLYQNMTTYYPELPEPWNNLAAEYIAQDKLDLALEALKMALTADPSYALARANMGEVQLMLANDTYRQAAASGVSKAAQRAQQTGQILQQ</sequence>
<dbReference type="KEGG" id="afa:UZ73_05785"/>
<dbReference type="SMART" id="SM00028">
    <property type="entry name" value="TPR"/>
    <property type="match status" value="3"/>
</dbReference>
<organism evidence="2 3">
    <name type="scientific">Alcaligenes faecalis</name>
    <dbReference type="NCBI Taxonomy" id="511"/>
    <lineage>
        <taxon>Bacteria</taxon>
        <taxon>Pseudomonadati</taxon>
        <taxon>Pseudomonadota</taxon>
        <taxon>Betaproteobacteria</taxon>
        <taxon>Burkholderiales</taxon>
        <taxon>Alcaligenaceae</taxon>
        <taxon>Alcaligenes</taxon>
    </lineage>
</organism>
<protein>
    <submittedName>
        <fullName evidence="2">Tetratricopeptide repeat-containing protein</fullName>
    </submittedName>
</protein>
<dbReference type="Gene3D" id="1.25.40.10">
    <property type="entry name" value="Tetratricopeptide repeat domain"/>
    <property type="match status" value="1"/>
</dbReference>
<keyword evidence="1" id="KW-0802">TPR repeat</keyword>
<dbReference type="EMBL" id="QEXO01000002">
    <property type="protein sequence ID" value="PWE15113.1"/>
    <property type="molecule type" value="Genomic_DNA"/>
</dbReference>
<dbReference type="InterPro" id="IPR019734">
    <property type="entry name" value="TPR_rpt"/>
</dbReference>
<gene>
    <name evidence="2" type="ORF">DF183_06830</name>
</gene>
<evidence type="ECO:0000313" key="2">
    <source>
        <dbReference type="EMBL" id="PWE15113.1"/>
    </source>
</evidence>
<dbReference type="Proteomes" id="UP000245216">
    <property type="component" value="Unassembled WGS sequence"/>
</dbReference>
<evidence type="ECO:0000313" key="3">
    <source>
        <dbReference type="Proteomes" id="UP000245216"/>
    </source>
</evidence>
<comment type="caution">
    <text evidence="2">The sequence shown here is derived from an EMBL/GenBank/DDBJ whole genome shotgun (WGS) entry which is preliminary data.</text>
</comment>
<accession>A0A2U2BM79</accession>
<feature type="repeat" description="TPR" evidence="1">
    <location>
        <begin position="137"/>
        <end position="170"/>
    </location>
</feature>
<reference evidence="2 3" key="1">
    <citation type="submission" date="2018-05" db="EMBL/GenBank/DDBJ databases">
        <title>Genome Sequence of an Efficient Indole-Degrading Bacterium, Alcaligenes sp.YBY.</title>
        <authorList>
            <person name="Yang B."/>
        </authorList>
    </citation>
    <scope>NUCLEOTIDE SEQUENCE [LARGE SCALE GENOMIC DNA]</scope>
    <source>
        <strain evidence="2 3">YBY</strain>
    </source>
</reference>
<dbReference type="InterPro" id="IPR011990">
    <property type="entry name" value="TPR-like_helical_dom_sf"/>
</dbReference>
<dbReference type="STRING" id="511.UZ73_05785"/>
<name>A0A2U2BM79_ALCFA</name>
<dbReference type="PROSITE" id="PS50005">
    <property type="entry name" value="TPR"/>
    <property type="match status" value="1"/>
</dbReference>
<proteinExistence type="predicted"/>
<dbReference type="AlphaFoldDB" id="A0A2U2BM79"/>
<evidence type="ECO:0000256" key="1">
    <source>
        <dbReference type="PROSITE-ProRule" id="PRU00339"/>
    </source>
</evidence>
<reference evidence="2 3" key="2">
    <citation type="submission" date="2018-05" db="EMBL/GenBank/DDBJ databases">
        <authorList>
            <person name="Lanie J.A."/>
            <person name="Ng W.-L."/>
            <person name="Kazmierczak K.M."/>
            <person name="Andrzejewski T.M."/>
            <person name="Davidsen T.M."/>
            <person name="Wayne K.J."/>
            <person name="Tettelin H."/>
            <person name="Glass J.I."/>
            <person name="Rusch D."/>
            <person name="Podicherti R."/>
            <person name="Tsui H.-C.T."/>
            <person name="Winkler M.E."/>
        </authorList>
    </citation>
    <scope>NUCLEOTIDE SEQUENCE [LARGE SCALE GENOMIC DNA]</scope>
    <source>
        <strain evidence="2 3">YBY</strain>
    </source>
</reference>
<dbReference type="SUPFAM" id="SSF48452">
    <property type="entry name" value="TPR-like"/>
    <property type="match status" value="1"/>
</dbReference>